<dbReference type="EMBL" id="DAAOAI010000014">
    <property type="protein sequence ID" value="HAD2191194.1"/>
    <property type="molecule type" value="Genomic_DNA"/>
</dbReference>
<proteinExistence type="predicted"/>
<dbReference type="EMBL" id="DAAOCB010000004">
    <property type="protein sequence ID" value="HAD2402094.1"/>
    <property type="molecule type" value="Genomic_DNA"/>
</dbReference>
<dbReference type="EMBL" id="AAKUZR010000007">
    <property type="protein sequence ID" value="ECW0164817.1"/>
    <property type="molecule type" value="Genomic_DNA"/>
</dbReference>
<reference evidence="1" key="3">
    <citation type="submission" date="2019-09" db="EMBL/GenBank/DDBJ databases">
        <authorList>
            <person name="Ashton P.M."/>
            <person name="Dallman T."/>
            <person name="Nair S."/>
            <person name="De Pinna E."/>
            <person name="Peters T."/>
            <person name="Grant K."/>
        </authorList>
    </citation>
    <scope>NUCLEOTIDE SEQUENCE</scope>
    <source>
        <strain evidence="1">797590</strain>
        <strain evidence="2">802759</strain>
    </source>
</reference>
<reference evidence="8" key="1">
    <citation type="journal article" date="2018" name="Genome Biol.">
        <title>SKESA: strategic k-mer extension for scrupulous assemblies.</title>
        <authorList>
            <person name="Souvorov A."/>
            <person name="Agarwala R."/>
            <person name="Lipman D.J."/>
        </authorList>
    </citation>
    <scope>NUCLEOTIDE SEQUENCE</scope>
    <source>
        <strain evidence="8">Salmonella enterica subsp. enterica</strain>
    </source>
</reference>
<evidence type="ECO:0000313" key="3">
    <source>
        <dbReference type="EMBL" id="HAD2191194.1"/>
    </source>
</evidence>
<organism evidence="8">
    <name type="scientific">Salmonella enterica I</name>
    <dbReference type="NCBI Taxonomy" id="59201"/>
    <lineage>
        <taxon>Bacteria</taxon>
        <taxon>Pseudomonadati</taxon>
        <taxon>Pseudomonadota</taxon>
        <taxon>Gammaproteobacteria</taxon>
        <taxon>Enterobacterales</taxon>
        <taxon>Enterobacteriaceae</taxon>
        <taxon>Salmonella</taxon>
    </lineage>
</organism>
<evidence type="ECO:0000313" key="2">
    <source>
        <dbReference type="EMBL" id="ECW0164817.1"/>
    </source>
</evidence>
<name>A0A3U8Y0R7_SALET</name>
<gene>
    <name evidence="1" type="ORF">F1J57_06465</name>
    <name evidence="2" type="ORF">F3E75_07965</name>
    <name evidence="3" type="ORF">G1G64_14745</name>
    <name evidence="6" type="ORF">G1G67_05705</name>
    <name evidence="4" type="ORF">G1G69_05705</name>
    <name evidence="5" type="ORF">G1G74_05705</name>
    <name evidence="7" type="ORF">G1G83_05715</name>
    <name evidence="9" type="ORF">G1H25_17850</name>
    <name evidence="8" type="ORF">G1H50_07300</name>
</gene>
<protein>
    <submittedName>
        <fullName evidence="8">D-beta-hydroxybutyrate dehydrogenase</fullName>
    </submittedName>
</protein>
<evidence type="ECO:0000313" key="5">
    <source>
        <dbReference type="EMBL" id="HAD2278957.1"/>
    </source>
</evidence>
<sequence>MASGREAAFTRLKPVLDAVASNVYRISDTPGAGARALRRYSGSDA</sequence>
<evidence type="ECO:0000313" key="6">
    <source>
        <dbReference type="EMBL" id="HAD2307515.1"/>
    </source>
</evidence>
<accession>A0A3U8Y0R7</accession>
<dbReference type="EMBL" id="DAAOAH010000004">
    <property type="protein sequence ID" value="HAD2194218.1"/>
    <property type="molecule type" value="Genomic_DNA"/>
</dbReference>
<evidence type="ECO:0000313" key="8">
    <source>
        <dbReference type="EMBL" id="HAD2521107.1"/>
    </source>
</evidence>
<dbReference type="EMBL" id="DAAOBH010000004">
    <property type="protein sequence ID" value="HAD2307515.1"/>
    <property type="molecule type" value="Genomic_DNA"/>
</dbReference>
<evidence type="ECO:0000313" key="7">
    <source>
        <dbReference type="EMBL" id="HAD2402094.1"/>
    </source>
</evidence>
<dbReference type="AlphaFoldDB" id="A0A3U8Y0R7"/>
<comment type="caution">
    <text evidence="8">The sequence shown here is derived from an EMBL/GenBank/DDBJ whole genome shotgun (WGS) entry which is preliminary data.</text>
</comment>
<evidence type="ECO:0000313" key="1">
    <source>
        <dbReference type="EMBL" id="ECR2658455.1"/>
    </source>
</evidence>
<reference evidence="8" key="2">
    <citation type="submission" date="2019-01" db="EMBL/GenBank/DDBJ databases">
        <authorList>
            <consortium name="NCBI Pathogen Detection Project"/>
        </authorList>
    </citation>
    <scope>NUCLEOTIDE SEQUENCE</scope>
    <source>
        <strain evidence="8">Salmonella enterica subsp. enterica</strain>
    </source>
</reference>
<dbReference type="EMBL" id="AAKFGN010000004">
    <property type="protein sequence ID" value="ECR2658455.1"/>
    <property type="molecule type" value="Genomic_DNA"/>
</dbReference>
<dbReference type="EMBL" id="DAAOFU010000019">
    <property type="protein sequence ID" value="HAD2888656.1"/>
    <property type="molecule type" value="Genomic_DNA"/>
</dbReference>
<evidence type="ECO:0000313" key="9">
    <source>
        <dbReference type="EMBL" id="HAD2888656.1"/>
    </source>
</evidence>
<dbReference type="EMBL" id="DAAOBA010000004">
    <property type="protein sequence ID" value="HAD2278957.1"/>
    <property type="molecule type" value="Genomic_DNA"/>
</dbReference>
<dbReference type="EMBL" id="DAAOCV010000005">
    <property type="protein sequence ID" value="HAD2521107.1"/>
    <property type="molecule type" value="Genomic_DNA"/>
</dbReference>
<evidence type="ECO:0000313" key="4">
    <source>
        <dbReference type="EMBL" id="HAD2194218.1"/>
    </source>
</evidence>